<name>A0A2J0Q9S9_9BACT</name>
<dbReference type="InterPro" id="IPR036249">
    <property type="entry name" value="Thioredoxin-like_sf"/>
</dbReference>
<sequence>MRVRMNNKAIILVLVIVAVAGSVYYFMGNSQDGAIQDNGEMRDPSADSGSSPQAGSGQEGDNGTTLEVPAPGYEGVDEMIVNEDGMTEVEFSGEVLGGSSSPVINFNQADYEKALESEKLVVLYFYANWCPTCKKEIPKMYSAFSKLTGDDVVGFRVNYNDNETDSKEKDLAREFGVAYQHTKVFVKDGQRIGKWPDSWDEARYLKEIGDAL</sequence>
<dbReference type="InterPro" id="IPR017937">
    <property type="entry name" value="Thioredoxin_CS"/>
</dbReference>
<evidence type="ECO:0000256" key="2">
    <source>
        <dbReference type="SAM" id="Phobius"/>
    </source>
</evidence>
<dbReference type="CDD" id="cd02947">
    <property type="entry name" value="TRX_family"/>
    <property type="match status" value="1"/>
</dbReference>
<comment type="caution">
    <text evidence="4">The sequence shown here is derived from an EMBL/GenBank/DDBJ whole genome shotgun (WGS) entry which is preliminary data.</text>
</comment>
<feature type="compositionally biased region" description="Polar residues" evidence="1">
    <location>
        <begin position="47"/>
        <end position="65"/>
    </location>
</feature>
<dbReference type="PROSITE" id="PS51352">
    <property type="entry name" value="THIOREDOXIN_2"/>
    <property type="match status" value="1"/>
</dbReference>
<dbReference type="AlphaFoldDB" id="A0A2J0Q9S9"/>
<gene>
    <name evidence="4" type="ORF">COV29_03360</name>
</gene>
<reference evidence="4 5" key="1">
    <citation type="submission" date="2017-09" db="EMBL/GenBank/DDBJ databases">
        <title>Depth-based differentiation of microbial function through sediment-hosted aquifers and enrichment of novel symbionts in the deep terrestrial subsurface.</title>
        <authorList>
            <person name="Probst A.J."/>
            <person name="Ladd B."/>
            <person name="Jarett J.K."/>
            <person name="Geller-Mcgrath D.E."/>
            <person name="Sieber C.M."/>
            <person name="Emerson J.B."/>
            <person name="Anantharaman K."/>
            <person name="Thomas B.C."/>
            <person name="Malmstrom R."/>
            <person name="Stieglmeier M."/>
            <person name="Klingl A."/>
            <person name="Woyke T."/>
            <person name="Ryan C.M."/>
            <person name="Banfield J.F."/>
        </authorList>
    </citation>
    <scope>NUCLEOTIDE SEQUENCE [LARGE SCALE GENOMIC DNA]</scope>
    <source>
        <strain evidence="4">CG10_big_fil_rev_8_21_14_0_10_36_16</strain>
    </source>
</reference>
<dbReference type="Pfam" id="PF00085">
    <property type="entry name" value="Thioredoxin"/>
    <property type="match status" value="1"/>
</dbReference>
<feature type="region of interest" description="Disordered" evidence="1">
    <location>
        <begin position="35"/>
        <end position="69"/>
    </location>
</feature>
<dbReference type="PROSITE" id="PS00194">
    <property type="entry name" value="THIOREDOXIN_1"/>
    <property type="match status" value="1"/>
</dbReference>
<dbReference type="Gene3D" id="3.40.30.10">
    <property type="entry name" value="Glutaredoxin"/>
    <property type="match status" value="1"/>
</dbReference>
<dbReference type="SUPFAM" id="SSF52833">
    <property type="entry name" value="Thioredoxin-like"/>
    <property type="match status" value="1"/>
</dbReference>
<feature type="transmembrane region" description="Helical" evidence="2">
    <location>
        <begin position="9"/>
        <end position="27"/>
    </location>
</feature>
<organism evidence="4 5">
    <name type="scientific">Candidatus Yanofskybacteria bacterium CG10_big_fil_rev_8_21_14_0_10_36_16</name>
    <dbReference type="NCBI Taxonomy" id="1975096"/>
    <lineage>
        <taxon>Bacteria</taxon>
        <taxon>Candidatus Yanofskyibacteriota</taxon>
    </lineage>
</organism>
<evidence type="ECO:0000313" key="4">
    <source>
        <dbReference type="EMBL" id="PJE50745.1"/>
    </source>
</evidence>
<dbReference type="InterPro" id="IPR013766">
    <property type="entry name" value="Thioredoxin_domain"/>
</dbReference>
<accession>A0A2J0Q9S9</accession>
<dbReference type="EMBL" id="PCXQ01000005">
    <property type="protein sequence ID" value="PJE50745.1"/>
    <property type="molecule type" value="Genomic_DNA"/>
</dbReference>
<dbReference type="Proteomes" id="UP000228496">
    <property type="component" value="Unassembled WGS sequence"/>
</dbReference>
<evidence type="ECO:0000259" key="3">
    <source>
        <dbReference type="PROSITE" id="PS51352"/>
    </source>
</evidence>
<evidence type="ECO:0000256" key="1">
    <source>
        <dbReference type="SAM" id="MobiDB-lite"/>
    </source>
</evidence>
<proteinExistence type="predicted"/>
<keyword evidence="2" id="KW-1133">Transmembrane helix</keyword>
<keyword evidence="2" id="KW-0812">Transmembrane</keyword>
<feature type="domain" description="Thioredoxin" evidence="3">
    <location>
        <begin position="82"/>
        <end position="212"/>
    </location>
</feature>
<evidence type="ECO:0000313" key="5">
    <source>
        <dbReference type="Proteomes" id="UP000228496"/>
    </source>
</evidence>
<keyword evidence="2" id="KW-0472">Membrane</keyword>
<protein>
    <recommendedName>
        <fullName evidence="3">Thioredoxin domain-containing protein</fullName>
    </recommendedName>
</protein>